<dbReference type="Pfam" id="PF00535">
    <property type="entry name" value="Glycos_transf_2"/>
    <property type="match status" value="1"/>
</dbReference>
<proteinExistence type="predicted"/>
<keyword evidence="3" id="KW-1185">Reference proteome</keyword>
<comment type="caution">
    <text evidence="2">The sequence shown here is derived from an EMBL/GenBank/DDBJ whole genome shotgun (WGS) entry which is preliminary data.</text>
</comment>
<dbReference type="SUPFAM" id="SSF53448">
    <property type="entry name" value="Nucleotide-diphospho-sugar transferases"/>
    <property type="match status" value="1"/>
</dbReference>
<dbReference type="InterPro" id="IPR011990">
    <property type="entry name" value="TPR-like_helical_dom_sf"/>
</dbReference>
<organism evidence="2 3">
    <name type="scientific">Mycolicibacter minnesotensis</name>
    <dbReference type="NCBI Taxonomy" id="1118379"/>
    <lineage>
        <taxon>Bacteria</taxon>
        <taxon>Bacillati</taxon>
        <taxon>Actinomycetota</taxon>
        <taxon>Actinomycetes</taxon>
        <taxon>Mycobacteriales</taxon>
        <taxon>Mycobacteriaceae</taxon>
        <taxon>Mycolicibacter</taxon>
    </lineage>
</organism>
<dbReference type="EMBL" id="MVHZ01000004">
    <property type="protein sequence ID" value="ORB02705.1"/>
    <property type="molecule type" value="Genomic_DNA"/>
</dbReference>
<dbReference type="PANTHER" id="PTHR43630">
    <property type="entry name" value="POLY-BETA-1,6-N-ACETYL-D-GLUCOSAMINE SYNTHASE"/>
    <property type="match status" value="1"/>
</dbReference>
<dbReference type="Proteomes" id="UP000192320">
    <property type="component" value="Unassembled WGS sequence"/>
</dbReference>
<dbReference type="PANTHER" id="PTHR43630:SF2">
    <property type="entry name" value="GLYCOSYLTRANSFERASE"/>
    <property type="match status" value="1"/>
</dbReference>
<evidence type="ECO:0000259" key="1">
    <source>
        <dbReference type="Pfam" id="PF00535"/>
    </source>
</evidence>
<gene>
    <name evidence="2" type="ORF">BST33_05395</name>
</gene>
<dbReference type="Gene3D" id="3.90.550.10">
    <property type="entry name" value="Spore Coat Polysaccharide Biosynthesis Protein SpsA, Chain A"/>
    <property type="match status" value="1"/>
</dbReference>
<accession>A0AA91M6X8</accession>
<dbReference type="SUPFAM" id="SSF48452">
    <property type="entry name" value="TPR-like"/>
    <property type="match status" value="1"/>
</dbReference>
<dbReference type="Gene3D" id="1.25.40.10">
    <property type="entry name" value="Tetratricopeptide repeat domain"/>
    <property type="match status" value="1"/>
</dbReference>
<reference evidence="2 3" key="1">
    <citation type="submission" date="2017-02" db="EMBL/GenBank/DDBJ databases">
        <title>The new phylogeny of genus Mycobacterium.</title>
        <authorList>
            <person name="Tortoli E."/>
            <person name="Trovato A."/>
            <person name="Cirillo D.M."/>
        </authorList>
    </citation>
    <scope>NUCLEOTIDE SEQUENCE [LARGE SCALE GENOMIC DNA]</scope>
    <source>
        <strain evidence="2 3">DSM 45633</strain>
    </source>
</reference>
<feature type="domain" description="Glycosyltransferase 2-like" evidence="1">
    <location>
        <begin position="6"/>
        <end position="86"/>
    </location>
</feature>
<evidence type="ECO:0000313" key="2">
    <source>
        <dbReference type="EMBL" id="ORB02705.1"/>
    </source>
</evidence>
<sequence>MIVRDEAHIIREVLDATAPYISSWVIVDTGSQDGTQQVIRDHMAALGIPGELYERPWRNFGHNRTEALALAQGHADYIWMMDADDTIVGTPDFTGLDADIYDLRIRQDAIAGWRPQLFRDGLPVRYVGVVHEHPVCDENHTNTRIGGDFAVESRRLGARNLDSHKYARDRDLLLAEVERNPEDTRSVFYLAQSYFDLEDFASACTWYARRAEMGGFAEEVFYSLYRTASTMEVLGKPWPEVQAAYLRAWEFRPTRAEPLYCIAFAYRADGRYELGYLFAKLATEIPLPDEQLFVDAGVYTLRAIDERAVCASWLGRHDEAFTLCRGLIASTEVPEEERQRIAANRDFSVPAMLEAASSYPEALAHSLVAGPAGAEVTVSLSTGTDRARTEQTLNSFLNCCLDVARVGRVLAIDTGLSVQDRTVLAQQYPFLEFADPDTVISAAVGGRYWLRLESGWRLFAPENLITRLIGVLHAEPHVSQVGINFTDAVELTGTCAAEDAVRRKPDAGRYLLTETVATGPAMFDTTRLGHAGGTATLDEVLCVLE</sequence>
<dbReference type="AlphaFoldDB" id="A0AA91M6X8"/>
<dbReference type="GO" id="GO:0016740">
    <property type="term" value="F:transferase activity"/>
    <property type="evidence" value="ECO:0007669"/>
    <property type="project" value="UniProtKB-KW"/>
</dbReference>
<dbReference type="InterPro" id="IPR029044">
    <property type="entry name" value="Nucleotide-diphossugar_trans"/>
</dbReference>
<name>A0AA91M6X8_9MYCO</name>
<keyword evidence="2" id="KW-0808">Transferase</keyword>
<protein>
    <submittedName>
        <fullName evidence="2">Glycosyl transferase</fullName>
    </submittedName>
</protein>
<dbReference type="InterPro" id="IPR001173">
    <property type="entry name" value="Glyco_trans_2-like"/>
</dbReference>
<evidence type="ECO:0000313" key="3">
    <source>
        <dbReference type="Proteomes" id="UP000192320"/>
    </source>
</evidence>